<sequence>LYRNITPSLFTNMLRTLKPKPPGPSDDTPPVAPQAPGSSINTRDSDSNSGPTSKTFHLLPRNPRTIRKLNRIKAAREMRSASTKKVNKSKRKESGPSRTGGTTAETYTLEPSQQESITAALCYTDYSATNDLVTADIESYGNAEMEEEDSEQQWSAHLTGAHNGRDPYEVASKPYLEAGLPPLWKRCRWCEEIPELQQSTGG</sequence>
<accession>M2SX22</accession>
<dbReference type="Proteomes" id="UP000016936">
    <property type="component" value="Unassembled WGS sequence"/>
</dbReference>
<dbReference type="HOGENOM" id="CLU_120560_0_0_1"/>
<organism evidence="2 3">
    <name type="scientific">Cochliobolus heterostrophus (strain C5 / ATCC 48332 / race O)</name>
    <name type="common">Southern corn leaf blight fungus</name>
    <name type="synonym">Bipolaris maydis</name>
    <dbReference type="NCBI Taxonomy" id="701091"/>
    <lineage>
        <taxon>Eukaryota</taxon>
        <taxon>Fungi</taxon>
        <taxon>Dikarya</taxon>
        <taxon>Ascomycota</taxon>
        <taxon>Pezizomycotina</taxon>
        <taxon>Dothideomycetes</taxon>
        <taxon>Pleosporomycetidae</taxon>
        <taxon>Pleosporales</taxon>
        <taxon>Pleosporineae</taxon>
        <taxon>Pleosporaceae</taxon>
        <taxon>Bipolaris</taxon>
    </lineage>
</organism>
<dbReference type="EMBL" id="KB445578">
    <property type="protein sequence ID" value="EMD89890.1"/>
    <property type="molecule type" value="Genomic_DNA"/>
</dbReference>
<feature type="compositionally biased region" description="Polar residues" evidence="1">
    <location>
        <begin position="36"/>
        <end position="55"/>
    </location>
</feature>
<keyword evidence="3" id="KW-1185">Reference proteome</keyword>
<name>M2SX22_COCH5</name>
<dbReference type="OrthoDB" id="3686832at2759"/>
<protein>
    <submittedName>
        <fullName evidence="2">Uncharacterized protein</fullName>
    </submittedName>
</protein>
<feature type="compositionally biased region" description="Polar residues" evidence="1">
    <location>
        <begin position="96"/>
        <end position="111"/>
    </location>
</feature>
<evidence type="ECO:0000313" key="3">
    <source>
        <dbReference type="Proteomes" id="UP000016936"/>
    </source>
</evidence>
<proteinExistence type="predicted"/>
<feature type="region of interest" description="Disordered" evidence="1">
    <location>
        <begin position="14"/>
        <end position="111"/>
    </location>
</feature>
<evidence type="ECO:0000256" key="1">
    <source>
        <dbReference type="SAM" id="MobiDB-lite"/>
    </source>
</evidence>
<evidence type="ECO:0000313" key="2">
    <source>
        <dbReference type="EMBL" id="EMD89890.1"/>
    </source>
</evidence>
<reference evidence="3" key="2">
    <citation type="journal article" date="2013" name="PLoS Genet.">
        <title>Comparative genome structure, secondary metabolite, and effector coding capacity across Cochliobolus pathogens.</title>
        <authorList>
            <person name="Condon B.J."/>
            <person name="Leng Y."/>
            <person name="Wu D."/>
            <person name="Bushley K.E."/>
            <person name="Ohm R.A."/>
            <person name="Otillar R."/>
            <person name="Martin J."/>
            <person name="Schackwitz W."/>
            <person name="Grimwood J."/>
            <person name="MohdZainudin N."/>
            <person name="Xue C."/>
            <person name="Wang R."/>
            <person name="Manning V.A."/>
            <person name="Dhillon B."/>
            <person name="Tu Z.J."/>
            <person name="Steffenson B.J."/>
            <person name="Salamov A."/>
            <person name="Sun H."/>
            <person name="Lowry S."/>
            <person name="LaButti K."/>
            <person name="Han J."/>
            <person name="Copeland A."/>
            <person name="Lindquist E."/>
            <person name="Barry K."/>
            <person name="Schmutz J."/>
            <person name="Baker S.E."/>
            <person name="Ciuffetti L.M."/>
            <person name="Grigoriev I.V."/>
            <person name="Zhong S."/>
            <person name="Turgeon B.G."/>
        </authorList>
    </citation>
    <scope>NUCLEOTIDE SEQUENCE [LARGE SCALE GENOMIC DNA]</scope>
    <source>
        <strain evidence="3">C5 / ATCC 48332 / race O</strain>
    </source>
</reference>
<feature type="compositionally biased region" description="Basic residues" evidence="1">
    <location>
        <begin position="64"/>
        <end position="73"/>
    </location>
</feature>
<dbReference type="AlphaFoldDB" id="M2SX22"/>
<gene>
    <name evidence="2" type="ORF">COCHEDRAFT_1104542</name>
</gene>
<dbReference type="OMA" id="RNPRTIR"/>
<feature type="non-terminal residue" evidence="2">
    <location>
        <position position="1"/>
    </location>
</feature>
<reference evidence="2 3" key="1">
    <citation type="journal article" date="2012" name="PLoS Pathog.">
        <title>Diverse lifestyles and strategies of plant pathogenesis encoded in the genomes of eighteen Dothideomycetes fungi.</title>
        <authorList>
            <person name="Ohm R.A."/>
            <person name="Feau N."/>
            <person name="Henrissat B."/>
            <person name="Schoch C.L."/>
            <person name="Horwitz B.A."/>
            <person name="Barry K.W."/>
            <person name="Condon B.J."/>
            <person name="Copeland A.C."/>
            <person name="Dhillon B."/>
            <person name="Glaser F."/>
            <person name="Hesse C.N."/>
            <person name="Kosti I."/>
            <person name="LaButti K."/>
            <person name="Lindquist E.A."/>
            <person name="Lucas S."/>
            <person name="Salamov A.A."/>
            <person name="Bradshaw R.E."/>
            <person name="Ciuffetti L."/>
            <person name="Hamelin R.C."/>
            <person name="Kema G.H.J."/>
            <person name="Lawrence C."/>
            <person name="Scott J.A."/>
            <person name="Spatafora J.W."/>
            <person name="Turgeon B.G."/>
            <person name="de Wit P.J.G.M."/>
            <person name="Zhong S."/>
            <person name="Goodwin S.B."/>
            <person name="Grigoriev I.V."/>
        </authorList>
    </citation>
    <scope>NUCLEOTIDE SEQUENCE [LARGE SCALE GENOMIC DNA]</scope>
    <source>
        <strain evidence="3">C5 / ATCC 48332 / race O</strain>
    </source>
</reference>